<keyword evidence="2" id="KW-1185">Reference proteome</keyword>
<evidence type="ECO:0000313" key="2">
    <source>
        <dbReference type="Proteomes" id="UP000829398"/>
    </source>
</evidence>
<protein>
    <submittedName>
        <fullName evidence="1">Uncharacterized protein</fullName>
    </submittedName>
</protein>
<name>A0ACB8MBD8_CITSI</name>
<comment type="caution">
    <text evidence="1">The sequence shown here is derived from an EMBL/GenBank/DDBJ whole genome shotgun (WGS) entry which is preliminary data.</text>
</comment>
<organism evidence="1 2">
    <name type="scientific">Citrus sinensis</name>
    <name type="common">Sweet orange</name>
    <name type="synonym">Citrus aurantium var. sinensis</name>
    <dbReference type="NCBI Taxonomy" id="2711"/>
    <lineage>
        <taxon>Eukaryota</taxon>
        <taxon>Viridiplantae</taxon>
        <taxon>Streptophyta</taxon>
        <taxon>Embryophyta</taxon>
        <taxon>Tracheophyta</taxon>
        <taxon>Spermatophyta</taxon>
        <taxon>Magnoliopsida</taxon>
        <taxon>eudicotyledons</taxon>
        <taxon>Gunneridae</taxon>
        <taxon>Pentapetalae</taxon>
        <taxon>rosids</taxon>
        <taxon>malvids</taxon>
        <taxon>Sapindales</taxon>
        <taxon>Rutaceae</taxon>
        <taxon>Aurantioideae</taxon>
        <taxon>Citrus</taxon>
    </lineage>
</organism>
<dbReference type="EMBL" id="CM039172">
    <property type="protein sequence ID" value="KAH9783198.1"/>
    <property type="molecule type" value="Genomic_DNA"/>
</dbReference>
<dbReference type="Proteomes" id="UP000829398">
    <property type="component" value="Chromosome 3"/>
</dbReference>
<reference evidence="2" key="1">
    <citation type="journal article" date="2023" name="Hortic. Res.">
        <title>A chromosome-level phased genome enabling allele-level studies in sweet orange: a case study on citrus Huanglongbing tolerance.</title>
        <authorList>
            <person name="Wu B."/>
            <person name="Yu Q."/>
            <person name="Deng Z."/>
            <person name="Duan Y."/>
            <person name="Luo F."/>
            <person name="Gmitter F. Jr."/>
        </authorList>
    </citation>
    <scope>NUCLEOTIDE SEQUENCE [LARGE SCALE GENOMIC DNA]</scope>
    <source>
        <strain evidence="2">cv. Valencia</strain>
    </source>
</reference>
<accession>A0ACB8MBD8</accession>
<proteinExistence type="predicted"/>
<sequence length="475" mass="53161">MCSDMGNLLKLHHLDNSDVDASEEIPKGMGKLACLLTLCSFVVGKDIGSALQELKLLHLHGALEISKLENVRDVSEAREAQLNGKKNLKTLLLQWTSNNGDSREPEIETHVLDMLKPHQNLERFCISGYGVVKLPQAWLNLGSLREIQIFKCCSFALFSKVVLPSQLKLPLSLKDLSIAFCDNLRTLVEEEGIPKGSRKYSSHLEYLHILSCPSLTSIFSENELPATLQRLEVNSCSKLALLTSSGNLPQGLKYLELTSCSKWESIADNNTSLQVITVFRCKILKTLPDGLHKLNNLQAFTICKNLRPYPTATSLQHLKLGNLPSVVSFPEDGFPTDLVSLEIEDVKICKALFEWGLHRFNSLIRLKIDGGCDDVVSFPLVEIGMNASCPSIKLEIINFHNLERLSSAFENLTSLECLRLYDCPKLKNFPGKNCLPASLLQLISGCPLIEERCRKDQGRYWHLLTNVPYVSINFR</sequence>
<evidence type="ECO:0000313" key="1">
    <source>
        <dbReference type="EMBL" id="KAH9783198.1"/>
    </source>
</evidence>
<gene>
    <name evidence="1" type="ORF">KPL71_009217</name>
</gene>